<evidence type="ECO:0000256" key="3">
    <source>
        <dbReference type="SAM" id="SignalP"/>
    </source>
</evidence>
<gene>
    <name evidence="5" type="ORF">SHERM_10267</name>
</gene>
<feature type="active site" evidence="2">
    <location>
        <position position="185"/>
    </location>
</feature>
<dbReference type="OrthoDB" id="408631at2759"/>
<evidence type="ECO:0000259" key="4">
    <source>
        <dbReference type="Pfam" id="PF07859"/>
    </source>
</evidence>
<keyword evidence="6" id="KW-1185">Reference proteome</keyword>
<dbReference type="Proteomes" id="UP001153555">
    <property type="component" value="Unassembled WGS sequence"/>
</dbReference>
<organism evidence="5 6">
    <name type="scientific">Striga hermonthica</name>
    <name type="common">Purple witchweed</name>
    <name type="synonym">Buchnera hermonthica</name>
    <dbReference type="NCBI Taxonomy" id="68872"/>
    <lineage>
        <taxon>Eukaryota</taxon>
        <taxon>Viridiplantae</taxon>
        <taxon>Streptophyta</taxon>
        <taxon>Embryophyta</taxon>
        <taxon>Tracheophyta</taxon>
        <taxon>Spermatophyta</taxon>
        <taxon>Magnoliopsida</taxon>
        <taxon>eudicotyledons</taxon>
        <taxon>Gunneridae</taxon>
        <taxon>Pentapetalae</taxon>
        <taxon>asterids</taxon>
        <taxon>lamiids</taxon>
        <taxon>Lamiales</taxon>
        <taxon>Orobanchaceae</taxon>
        <taxon>Buchnereae</taxon>
        <taxon>Striga</taxon>
    </lineage>
</organism>
<evidence type="ECO:0000313" key="5">
    <source>
        <dbReference type="EMBL" id="CAA0807550.1"/>
    </source>
</evidence>
<dbReference type="Gene3D" id="3.40.50.1820">
    <property type="entry name" value="alpha/beta hydrolase"/>
    <property type="match status" value="1"/>
</dbReference>
<dbReference type="AlphaFoldDB" id="A0A9N7R2R0"/>
<comment type="similarity">
    <text evidence="1">Belongs to the 'GDXG' lipolytic enzyme family.</text>
</comment>
<name>A0A9N7R2R0_STRHE</name>
<feature type="chain" id="PRO_5040498766" evidence="3">
    <location>
        <begin position="26"/>
        <end position="340"/>
    </location>
</feature>
<reference evidence="5" key="1">
    <citation type="submission" date="2019-12" db="EMBL/GenBank/DDBJ databases">
        <authorList>
            <person name="Scholes J."/>
        </authorList>
    </citation>
    <scope>NUCLEOTIDE SEQUENCE</scope>
</reference>
<feature type="domain" description="Alpha/beta hydrolase fold-3" evidence="4">
    <location>
        <begin position="101"/>
        <end position="314"/>
    </location>
</feature>
<dbReference type="PANTHER" id="PTHR23024">
    <property type="entry name" value="ARYLACETAMIDE DEACETYLASE"/>
    <property type="match status" value="1"/>
</dbReference>
<evidence type="ECO:0000256" key="2">
    <source>
        <dbReference type="PROSITE-ProRule" id="PRU10038"/>
    </source>
</evidence>
<protein>
    <submittedName>
        <fullName evidence="5">Probable carboxylesterase 2</fullName>
    </submittedName>
</protein>
<dbReference type="EMBL" id="CACSLK010001140">
    <property type="protein sequence ID" value="CAA0807550.1"/>
    <property type="molecule type" value="Genomic_DNA"/>
</dbReference>
<dbReference type="PANTHER" id="PTHR23024:SF467">
    <property type="entry name" value="CARBOXYLESTERASE 12-RELATED"/>
    <property type="match status" value="1"/>
</dbReference>
<dbReference type="InterPro" id="IPR050466">
    <property type="entry name" value="Carboxylest/Gibb_receptor"/>
</dbReference>
<accession>A0A9N7R2R0</accession>
<keyword evidence="3" id="KW-0732">Signal</keyword>
<evidence type="ECO:0000256" key="1">
    <source>
        <dbReference type="ARBA" id="ARBA00010515"/>
    </source>
</evidence>
<dbReference type="SUPFAM" id="SSF53474">
    <property type="entry name" value="alpha/beta-Hydrolases"/>
    <property type="match status" value="1"/>
</dbReference>
<dbReference type="InterPro" id="IPR029058">
    <property type="entry name" value="AB_hydrolase_fold"/>
</dbReference>
<dbReference type="Pfam" id="PF07859">
    <property type="entry name" value="Abhydrolase_3"/>
    <property type="match status" value="1"/>
</dbReference>
<evidence type="ECO:0000313" key="6">
    <source>
        <dbReference type="Proteomes" id="UP001153555"/>
    </source>
</evidence>
<comment type="caution">
    <text evidence="5">The sequence shown here is derived from an EMBL/GenBank/DDBJ whole genome shotgun (WGS) entry which is preliminary data.</text>
</comment>
<sequence>MPLTKPLLLICSFLIFHLLSTPTTSTNTSSIAYQVLPFIRVFENGTVERLTGTETVPASYDSTSRVLSKDISIPISRALNITARLYRPANATADSRKLPLLVYFHGGAFFVESAFSPTYHNHLNSVVSKAHVVGVSVNYRLAPEHPLPTAYRDSWHALKWAFSRGREPWLERYVDFKRVYVAGDSAGGNIAHNVGIRAGLDERARIDLKGMFLNCPRFWGEELIGNERRNPRRVAFVESVWVHAYPKSTGFDDPLLNPLKDPNLSMLGPKEVLVYVGEKDIYRDRGFAYGKALKKSKWGGVVQVIEVKGEDHVFNLNFPNSTKAKVMLGQLALFLDQGRT</sequence>
<dbReference type="InterPro" id="IPR033140">
    <property type="entry name" value="Lipase_GDXG_put_SER_AS"/>
</dbReference>
<dbReference type="GO" id="GO:0016787">
    <property type="term" value="F:hydrolase activity"/>
    <property type="evidence" value="ECO:0007669"/>
    <property type="project" value="InterPro"/>
</dbReference>
<dbReference type="InterPro" id="IPR013094">
    <property type="entry name" value="AB_hydrolase_3"/>
</dbReference>
<proteinExistence type="inferred from homology"/>
<feature type="signal peptide" evidence="3">
    <location>
        <begin position="1"/>
        <end position="25"/>
    </location>
</feature>
<dbReference type="PROSITE" id="PS01174">
    <property type="entry name" value="LIPASE_GDXG_SER"/>
    <property type="match status" value="1"/>
</dbReference>